<dbReference type="Pfam" id="PF02604">
    <property type="entry name" value="PhdYeFM_antitox"/>
    <property type="match status" value="1"/>
</dbReference>
<dbReference type="Proteomes" id="UP000239709">
    <property type="component" value="Chromosome"/>
</dbReference>
<protein>
    <recommendedName>
        <fullName evidence="2">Antitoxin</fullName>
    </recommendedName>
</protein>
<comment type="function">
    <text evidence="2">Antitoxin component of a type II toxin-antitoxin (TA) system.</text>
</comment>
<comment type="similarity">
    <text evidence="1 2">Belongs to the phD/YefM antitoxin family.</text>
</comment>
<dbReference type="EMBL" id="CP027666">
    <property type="protein sequence ID" value="AVO33496.1"/>
    <property type="molecule type" value="Genomic_DNA"/>
</dbReference>
<dbReference type="InterPro" id="IPR006442">
    <property type="entry name" value="Antitoxin_Phd/YefM"/>
</dbReference>
<evidence type="ECO:0000256" key="2">
    <source>
        <dbReference type="RuleBase" id="RU362080"/>
    </source>
</evidence>
<gene>
    <name evidence="3" type="ORF">C6570_03940</name>
</gene>
<dbReference type="InterPro" id="IPR036165">
    <property type="entry name" value="YefM-like_sf"/>
</dbReference>
<accession>A0A2S0MCF0</accession>
<name>A0A2S0MCF0_9BURK</name>
<dbReference type="AlphaFoldDB" id="A0A2S0MCF0"/>
<sequence length="141" mass="15138">MAAPAANGQKGYIGLYSLFLRGNAMSVARPTTLDDLPRTAASNVKKLGWRGVMREVGRTGSMVVTNHDRPEAVILSLDEYRALVLAAEASLRSSHSALDTLRHDFDERLAALTTPDAGERLRDVFGQSPALGGQVRAGQGY</sequence>
<dbReference type="OrthoDB" id="8909832at2"/>
<reference evidence="3 4" key="1">
    <citation type="submission" date="2018-03" db="EMBL/GenBank/DDBJ databases">
        <title>Genome sequencing of Ottowia sp.</title>
        <authorList>
            <person name="Kim S.-J."/>
            <person name="Heo J."/>
            <person name="Kwon S.-W."/>
        </authorList>
    </citation>
    <scope>NUCLEOTIDE SEQUENCE [LARGE SCALE GENOMIC DNA]</scope>
    <source>
        <strain evidence="3 4">KADR8-3</strain>
    </source>
</reference>
<dbReference type="SUPFAM" id="SSF143120">
    <property type="entry name" value="YefM-like"/>
    <property type="match status" value="1"/>
</dbReference>
<evidence type="ECO:0000313" key="3">
    <source>
        <dbReference type="EMBL" id="AVO33496.1"/>
    </source>
</evidence>
<evidence type="ECO:0000313" key="4">
    <source>
        <dbReference type="Proteomes" id="UP000239709"/>
    </source>
</evidence>
<evidence type="ECO:0000256" key="1">
    <source>
        <dbReference type="ARBA" id="ARBA00009981"/>
    </source>
</evidence>
<dbReference type="Gene3D" id="3.40.1620.10">
    <property type="entry name" value="YefM-like domain"/>
    <property type="match status" value="1"/>
</dbReference>
<organism evidence="3 4">
    <name type="scientific">Ottowia oryzae</name>
    <dbReference type="NCBI Taxonomy" id="2109914"/>
    <lineage>
        <taxon>Bacteria</taxon>
        <taxon>Pseudomonadati</taxon>
        <taxon>Pseudomonadota</taxon>
        <taxon>Betaproteobacteria</taxon>
        <taxon>Burkholderiales</taxon>
        <taxon>Comamonadaceae</taxon>
        <taxon>Ottowia</taxon>
    </lineage>
</organism>
<dbReference type="KEGG" id="otk:C6570_03940"/>
<keyword evidence="4" id="KW-1185">Reference proteome</keyword>
<dbReference type="NCBIfam" id="TIGR01552">
    <property type="entry name" value="phd_fam"/>
    <property type="match status" value="1"/>
</dbReference>
<proteinExistence type="inferred from homology"/>